<evidence type="ECO:0000259" key="13">
    <source>
        <dbReference type="SMART" id="SM00483"/>
    </source>
</evidence>
<dbReference type="CDD" id="cd00141">
    <property type="entry name" value="NT_POLXc"/>
    <property type="match status" value="1"/>
</dbReference>
<dbReference type="InterPro" id="IPR022312">
    <property type="entry name" value="DNA_pol_X"/>
</dbReference>
<comment type="catalytic activity">
    <reaction evidence="12">
        <text>DNA(n) + a 2'-deoxyribonucleoside 5'-triphosphate = DNA(n+1) + diphosphate</text>
        <dbReference type="Rhea" id="RHEA:22508"/>
        <dbReference type="Rhea" id="RHEA-COMP:17339"/>
        <dbReference type="Rhea" id="RHEA-COMP:17340"/>
        <dbReference type="ChEBI" id="CHEBI:33019"/>
        <dbReference type="ChEBI" id="CHEBI:61560"/>
        <dbReference type="ChEBI" id="CHEBI:173112"/>
        <dbReference type="EC" id="2.7.7.7"/>
    </reaction>
</comment>
<keyword evidence="9" id="KW-0239">DNA-directed DNA polymerase</keyword>
<dbReference type="Gene3D" id="1.10.150.110">
    <property type="entry name" value="DNA polymerase beta, N-terminal domain-like"/>
    <property type="match status" value="1"/>
</dbReference>
<evidence type="ECO:0000256" key="9">
    <source>
        <dbReference type="ARBA" id="ARBA00022932"/>
    </source>
</evidence>
<dbReference type="Gene3D" id="1.10.150.20">
    <property type="entry name" value="5' to 3' exonuclease, C-terminal subdomain"/>
    <property type="match status" value="1"/>
</dbReference>
<keyword evidence="11" id="KW-0234">DNA repair</keyword>
<dbReference type="GO" id="GO:0006284">
    <property type="term" value="P:base-excision repair"/>
    <property type="evidence" value="ECO:0007669"/>
    <property type="project" value="TreeGrafter"/>
</dbReference>
<dbReference type="Pfam" id="PF14792">
    <property type="entry name" value="DNA_pol_B_palm"/>
    <property type="match status" value="1"/>
</dbReference>
<feature type="domain" description="DNA-directed DNA polymerase X" evidence="13">
    <location>
        <begin position="14"/>
        <end position="326"/>
    </location>
</feature>
<dbReference type="InterPro" id="IPR002008">
    <property type="entry name" value="DNA_pol_X_beta-like"/>
</dbReference>
<dbReference type="Gene3D" id="3.30.210.10">
    <property type="entry name" value="DNA polymerase, thumb domain"/>
    <property type="match status" value="1"/>
</dbReference>
<sequence>MSEKNNPNSELCHQLNLLRLHYLSINDKYRSFAYKRALDGLAKQTVQIKTKEAANLIPGIGKGIGDKIEEFYSKGYIEEIVSLNNKNEQVEIEIFTRISGIGRVKALEIISKGIKNIEQLRQNKHIKLTHHQSIGLKYLNEFETKIPMKEAEKIVNIIKNTEKIFKKLKTTICGSYRRQKKYLGDIDVLMCSPDFTSDDDKQLGGVKLKLFVNKLKDNQFITDTLALGNTKFMGVFQLSDKHLHRRLDIRIVPSNQYWTAVLYFTGSANFNKQFRAHALSNNYTVNEYSIRKINPNGSLGKPLPVESEKDIFDYIEFPYVEPKDRV</sequence>
<evidence type="ECO:0000256" key="10">
    <source>
        <dbReference type="ARBA" id="ARBA00023125"/>
    </source>
</evidence>
<dbReference type="InterPro" id="IPR029398">
    <property type="entry name" value="PolB_thumb"/>
</dbReference>
<evidence type="ECO:0000256" key="3">
    <source>
        <dbReference type="ARBA" id="ARBA00022490"/>
    </source>
</evidence>
<accession>A0A6C0JAH5</accession>
<evidence type="ECO:0000256" key="8">
    <source>
        <dbReference type="ARBA" id="ARBA00022842"/>
    </source>
</evidence>
<evidence type="ECO:0000256" key="4">
    <source>
        <dbReference type="ARBA" id="ARBA00022679"/>
    </source>
</evidence>
<evidence type="ECO:0000256" key="5">
    <source>
        <dbReference type="ARBA" id="ARBA00022695"/>
    </source>
</evidence>
<dbReference type="Pfam" id="PF10391">
    <property type="entry name" value="DNA_pol_lambd_f"/>
    <property type="match status" value="1"/>
</dbReference>
<dbReference type="InterPro" id="IPR027421">
    <property type="entry name" value="DNA_pol_lamdba_lyase_dom_sf"/>
</dbReference>
<dbReference type="SUPFAM" id="SSF47802">
    <property type="entry name" value="DNA polymerase beta, N-terminal domain-like"/>
    <property type="match status" value="1"/>
</dbReference>
<dbReference type="GO" id="GO:0005634">
    <property type="term" value="C:nucleus"/>
    <property type="evidence" value="ECO:0007669"/>
    <property type="project" value="TreeGrafter"/>
</dbReference>
<dbReference type="Pfam" id="PF14791">
    <property type="entry name" value="DNA_pol_B_thumb"/>
    <property type="match status" value="1"/>
</dbReference>
<reference evidence="14" key="1">
    <citation type="journal article" date="2020" name="Nature">
        <title>Giant virus diversity and host interactions through global metagenomics.</title>
        <authorList>
            <person name="Schulz F."/>
            <person name="Roux S."/>
            <person name="Paez-Espino D."/>
            <person name="Jungbluth S."/>
            <person name="Walsh D.A."/>
            <person name="Denef V.J."/>
            <person name="McMahon K.D."/>
            <person name="Konstantinidis K.T."/>
            <person name="Eloe-Fadrosh E.A."/>
            <person name="Kyrpides N.C."/>
            <person name="Woyke T."/>
        </authorList>
    </citation>
    <scope>NUCLEOTIDE SEQUENCE</scope>
    <source>
        <strain evidence="14">GVMAG-M-3300025880-56</strain>
    </source>
</reference>
<keyword evidence="4" id="KW-0808">Transferase</keyword>
<comment type="cofactor">
    <cofactor evidence="1">
        <name>Mg(2+)</name>
        <dbReference type="ChEBI" id="CHEBI:18420"/>
    </cofactor>
</comment>
<dbReference type="GO" id="GO:0046872">
    <property type="term" value="F:metal ion binding"/>
    <property type="evidence" value="ECO:0007669"/>
    <property type="project" value="UniProtKB-KW"/>
</dbReference>
<dbReference type="GO" id="GO:0003677">
    <property type="term" value="F:DNA binding"/>
    <property type="evidence" value="ECO:0007669"/>
    <property type="project" value="UniProtKB-KW"/>
</dbReference>
<evidence type="ECO:0000256" key="12">
    <source>
        <dbReference type="ARBA" id="ARBA00049244"/>
    </source>
</evidence>
<keyword evidence="3" id="KW-0963">Cytoplasm</keyword>
<dbReference type="SUPFAM" id="SSF81585">
    <property type="entry name" value="PsbU/PolX domain-like"/>
    <property type="match status" value="1"/>
</dbReference>
<keyword evidence="7" id="KW-0227">DNA damage</keyword>
<dbReference type="PRINTS" id="PR00870">
    <property type="entry name" value="DNAPOLXBETA"/>
</dbReference>
<dbReference type="InterPro" id="IPR037160">
    <property type="entry name" value="DNA_Pol_thumb_sf"/>
</dbReference>
<dbReference type="InterPro" id="IPR010996">
    <property type="entry name" value="HHH_MUS81"/>
</dbReference>
<evidence type="ECO:0000256" key="1">
    <source>
        <dbReference type="ARBA" id="ARBA00001946"/>
    </source>
</evidence>
<evidence type="ECO:0000313" key="14">
    <source>
        <dbReference type="EMBL" id="QHU01791.1"/>
    </source>
</evidence>
<dbReference type="InterPro" id="IPR043519">
    <property type="entry name" value="NT_sf"/>
</dbReference>
<proteinExistence type="predicted"/>
<dbReference type="InterPro" id="IPR002054">
    <property type="entry name" value="DNA-dir_DNA_pol_X"/>
</dbReference>
<dbReference type="EMBL" id="MN740350">
    <property type="protein sequence ID" value="QHU01791.1"/>
    <property type="molecule type" value="Genomic_DNA"/>
</dbReference>
<keyword evidence="6" id="KW-0479">Metal-binding</keyword>
<protein>
    <recommendedName>
        <fullName evidence="2">DNA-directed DNA polymerase</fullName>
        <ecNumber evidence="2">2.7.7.7</ecNumber>
    </recommendedName>
</protein>
<organism evidence="14">
    <name type="scientific">viral metagenome</name>
    <dbReference type="NCBI Taxonomy" id="1070528"/>
    <lineage>
        <taxon>unclassified sequences</taxon>
        <taxon>metagenomes</taxon>
        <taxon>organismal metagenomes</taxon>
    </lineage>
</organism>
<keyword evidence="8" id="KW-0460">Magnesium</keyword>
<evidence type="ECO:0000256" key="11">
    <source>
        <dbReference type="ARBA" id="ARBA00023204"/>
    </source>
</evidence>
<dbReference type="AlphaFoldDB" id="A0A6C0JAH5"/>
<dbReference type="SMART" id="SM00483">
    <property type="entry name" value="POLXc"/>
    <property type="match status" value="1"/>
</dbReference>
<dbReference type="PANTHER" id="PTHR11276">
    <property type="entry name" value="DNA POLYMERASE TYPE-X FAMILY MEMBER"/>
    <property type="match status" value="1"/>
</dbReference>
<dbReference type="EC" id="2.7.7.7" evidence="2"/>
<dbReference type="GO" id="GO:0006303">
    <property type="term" value="P:double-strand break repair via nonhomologous end joining"/>
    <property type="evidence" value="ECO:0007669"/>
    <property type="project" value="TreeGrafter"/>
</dbReference>
<dbReference type="PANTHER" id="PTHR11276:SF42">
    <property type="entry name" value="DNA POLYMERASE BETA"/>
    <property type="match status" value="1"/>
</dbReference>
<dbReference type="Pfam" id="PF14716">
    <property type="entry name" value="HHH_8"/>
    <property type="match status" value="1"/>
</dbReference>
<evidence type="ECO:0000256" key="6">
    <source>
        <dbReference type="ARBA" id="ARBA00022723"/>
    </source>
</evidence>
<keyword evidence="10" id="KW-0238">DNA-binding</keyword>
<name>A0A6C0JAH5_9ZZZZ</name>
<dbReference type="FunFam" id="3.30.210.10:FF:000002">
    <property type="entry name" value="DNA polymerase"/>
    <property type="match status" value="1"/>
</dbReference>
<dbReference type="InterPro" id="IPR028207">
    <property type="entry name" value="DNA_pol_B_palm_palm"/>
</dbReference>
<dbReference type="Gene3D" id="3.30.460.10">
    <property type="entry name" value="Beta Polymerase, domain 2"/>
    <property type="match status" value="1"/>
</dbReference>
<keyword evidence="5" id="KW-0548">Nucleotidyltransferase</keyword>
<evidence type="ECO:0000256" key="7">
    <source>
        <dbReference type="ARBA" id="ARBA00022763"/>
    </source>
</evidence>
<dbReference type="PRINTS" id="PR00869">
    <property type="entry name" value="DNAPOLX"/>
</dbReference>
<evidence type="ECO:0000256" key="2">
    <source>
        <dbReference type="ARBA" id="ARBA00012417"/>
    </source>
</evidence>
<dbReference type="GO" id="GO:0003887">
    <property type="term" value="F:DNA-directed DNA polymerase activity"/>
    <property type="evidence" value="ECO:0007669"/>
    <property type="project" value="UniProtKB-KW"/>
</dbReference>
<dbReference type="InterPro" id="IPR018944">
    <property type="entry name" value="DNA_pol_lambd_fingers_domain"/>
</dbReference>
<dbReference type="SUPFAM" id="SSF81301">
    <property type="entry name" value="Nucleotidyltransferase"/>
    <property type="match status" value="1"/>
</dbReference>